<reference evidence="2" key="1">
    <citation type="submission" date="2023-10" db="EMBL/GenBank/DDBJ databases">
        <authorList>
            <person name="Domelevo Entfellner J.-B."/>
        </authorList>
    </citation>
    <scope>NUCLEOTIDE SEQUENCE</scope>
</reference>
<dbReference type="Gramene" id="rna-AYBTSS11_LOCUS26102">
    <property type="protein sequence ID" value="CAJ1974035.1"/>
    <property type="gene ID" value="gene-AYBTSS11_LOCUS26102"/>
</dbReference>
<dbReference type="AlphaFoldDB" id="A0AA86W0J9"/>
<feature type="compositionally biased region" description="Polar residues" evidence="1">
    <location>
        <begin position="16"/>
        <end position="29"/>
    </location>
</feature>
<name>A0AA86W0J9_9FABA</name>
<organism evidence="2 3">
    <name type="scientific">Sphenostylis stenocarpa</name>
    <dbReference type="NCBI Taxonomy" id="92480"/>
    <lineage>
        <taxon>Eukaryota</taxon>
        <taxon>Viridiplantae</taxon>
        <taxon>Streptophyta</taxon>
        <taxon>Embryophyta</taxon>
        <taxon>Tracheophyta</taxon>
        <taxon>Spermatophyta</taxon>
        <taxon>Magnoliopsida</taxon>
        <taxon>eudicotyledons</taxon>
        <taxon>Gunneridae</taxon>
        <taxon>Pentapetalae</taxon>
        <taxon>rosids</taxon>
        <taxon>fabids</taxon>
        <taxon>Fabales</taxon>
        <taxon>Fabaceae</taxon>
        <taxon>Papilionoideae</taxon>
        <taxon>50 kb inversion clade</taxon>
        <taxon>NPAAA clade</taxon>
        <taxon>indigoferoid/millettioid clade</taxon>
        <taxon>Phaseoleae</taxon>
        <taxon>Sphenostylis</taxon>
    </lineage>
</organism>
<evidence type="ECO:0000256" key="1">
    <source>
        <dbReference type="SAM" id="MobiDB-lite"/>
    </source>
</evidence>
<protein>
    <submittedName>
        <fullName evidence="2">Uncharacterized protein</fullName>
    </submittedName>
</protein>
<sequence length="220" mass="24146">MNIVKGVADLIRKTSAGHTGESSSSQAQKCSPPGPRIRFSSGGLAGVIPLELGIIAEVNVVRFCKLALRLPNPFAFDPHWLVPSDNLFRTPEKQHYKVFSEQDVGRDDSLKDADILLDAGDEAIVNTLWERYEKAEAKVEKKRLLQVFIKQFVIVFKDWEPVNSGILLEPASVESLSSADDVVVGCSAGHPVDVIRVLAEEVTQLISLVSDLIHVSPCFQ</sequence>
<gene>
    <name evidence="2" type="ORF">AYBTSS11_LOCUS26102</name>
</gene>
<feature type="region of interest" description="Disordered" evidence="1">
    <location>
        <begin position="14"/>
        <end position="34"/>
    </location>
</feature>
<dbReference type="Proteomes" id="UP001189624">
    <property type="component" value="Chromosome 9"/>
</dbReference>
<keyword evidence="3" id="KW-1185">Reference proteome</keyword>
<evidence type="ECO:0000313" key="2">
    <source>
        <dbReference type="EMBL" id="CAJ1974035.1"/>
    </source>
</evidence>
<accession>A0AA86W0J9</accession>
<evidence type="ECO:0000313" key="3">
    <source>
        <dbReference type="Proteomes" id="UP001189624"/>
    </source>
</evidence>
<proteinExistence type="predicted"/>
<dbReference type="EMBL" id="OY731406">
    <property type="protein sequence ID" value="CAJ1974035.1"/>
    <property type="molecule type" value="Genomic_DNA"/>
</dbReference>